<evidence type="ECO:0000256" key="1">
    <source>
        <dbReference type="SAM" id="Phobius"/>
    </source>
</evidence>
<dbReference type="RefSeq" id="WP_177173512.1">
    <property type="nucleotide sequence ID" value="NZ_FODY01000008.1"/>
</dbReference>
<organism evidence="2 3">
    <name type="scientific">Propionispora vibrioides</name>
    <dbReference type="NCBI Taxonomy" id="112903"/>
    <lineage>
        <taxon>Bacteria</taxon>
        <taxon>Bacillati</taxon>
        <taxon>Bacillota</taxon>
        <taxon>Negativicutes</taxon>
        <taxon>Selenomonadales</taxon>
        <taxon>Sporomusaceae</taxon>
        <taxon>Propionispora</taxon>
    </lineage>
</organism>
<dbReference type="STRING" id="112903.SAMN04490178_10823"/>
<protein>
    <submittedName>
        <fullName evidence="2">Uncharacterized protein</fullName>
    </submittedName>
</protein>
<reference evidence="2 3" key="1">
    <citation type="submission" date="2016-10" db="EMBL/GenBank/DDBJ databases">
        <authorList>
            <person name="de Groot N.N."/>
        </authorList>
    </citation>
    <scope>NUCLEOTIDE SEQUENCE [LARGE SCALE GENOMIC DNA]</scope>
    <source>
        <strain evidence="2 3">DSM 13305</strain>
    </source>
</reference>
<accession>A0A1H8U3Y2</accession>
<keyword evidence="1" id="KW-0812">Transmembrane</keyword>
<keyword evidence="1" id="KW-0472">Membrane</keyword>
<feature type="transmembrane region" description="Helical" evidence="1">
    <location>
        <begin position="34"/>
        <end position="53"/>
    </location>
</feature>
<evidence type="ECO:0000313" key="3">
    <source>
        <dbReference type="Proteomes" id="UP000198847"/>
    </source>
</evidence>
<dbReference type="EMBL" id="FODY01000008">
    <property type="protein sequence ID" value="SEO97939.1"/>
    <property type="molecule type" value="Genomic_DNA"/>
</dbReference>
<keyword evidence="3" id="KW-1185">Reference proteome</keyword>
<keyword evidence="1" id="KW-1133">Transmembrane helix</keyword>
<dbReference type="AlphaFoldDB" id="A0A1H8U3Y2"/>
<sequence length="54" mass="5949">MPSKNEVKTQINNLSHKADDKVEEISGKYNVPKWLVWAVGAVIVIGGLKLLGLF</sequence>
<name>A0A1H8U3Y2_9FIRM</name>
<evidence type="ECO:0000313" key="2">
    <source>
        <dbReference type="EMBL" id="SEO97939.1"/>
    </source>
</evidence>
<gene>
    <name evidence="2" type="ORF">SAMN04490178_10823</name>
</gene>
<dbReference type="Proteomes" id="UP000198847">
    <property type="component" value="Unassembled WGS sequence"/>
</dbReference>
<proteinExistence type="predicted"/>